<dbReference type="InterPro" id="IPR044032">
    <property type="entry name" value="TssC1_C"/>
</dbReference>
<dbReference type="Proteomes" id="UP000048926">
    <property type="component" value="Unassembled WGS sequence"/>
</dbReference>
<dbReference type="KEGG" id="lagg:B0E33_27655"/>
<evidence type="ECO:0000259" key="3">
    <source>
        <dbReference type="Pfam" id="PF18945"/>
    </source>
</evidence>
<dbReference type="EMBL" id="CXST01000001">
    <property type="protein sequence ID" value="CTQ42067.1"/>
    <property type="molecule type" value="Genomic_DNA"/>
</dbReference>
<sequence length="507" mass="57030">MSSTDTSAQASGAAAGEVAVEKSPEEFASILKQNFRIKNENDTANQLVDNAMSTFLAEALSDQALIKEDVYDTIDEMIAKLDEKLTAQVNEIIHAEEFQTLESAWRGIDYLVHQSETDASLKLQFLNISKKELAGVFKSYRGAKWDQSPLFKQIYEAEFGQLGGQPYGCLVGDYEFSYDPQDITVLRGMAKIASAAHAPFLAAANPQLMQMDSWTELPAKRDLSKIFDTEIHAQWRTLRESEDSRYLGLTMPRVLARQPYGAKSDPVEEFAFEEEFGEDSHENYAWMSSAYAMATNVNRAYKEFGWTVRIRGVESGGLVENLPTHVFETDDGGVDQKCPAEIAISDRREHEISRLGLIPLIHRKNTDQAAFLGAQSVFKPRQFSGPDGKDATASDNLSARLPYMFATTRFAHYLKVMVRNKIGSTKESAQLQRWLNDWIMDYVDGDPDNSTEETKARKPLREAKVTIVPDEENPGYYRAQFFLRPHYQLEGMDIGMSLASRIPQDGN</sequence>
<feature type="region of interest" description="Disordered" evidence="1">
    <location>
        <begin position="1"/>
        <end position="21"/>
    </location>
</feature>
<reference evidence="5" key="1">
    <citation type="submission" date="2015-07" db="EMBL/GenBank/DDBJ databases">
        <authorList>
            <person name="Rodrigo-Torres Lidia"/>
            <person name="Arahal R.David."/>
        </authorList>
    </citation>
    <scope>NUCLEOTIDE SEQUENCE [LARGE SCALE GENOMIC DNA]</scope>
    <source>
        <strain evidence="5">CECT 4801</strain>
    </source>
</reference>
<evidence type="ECO:0000256" key="1">
    <source>
        <dbReference type="SAM" id="MobiDB-lite"/>
    </source>
</evidence>
<protein>
    <submittedName>
        <fullName evidence="4">Type VI secretion protein, EvpB/ family</fullName>
    </submittedName>
</protein>
<feature type="domain" description="TssC1 C-terminal" evidence="3">
    <location>
        <begin position="391"/>
        <end position="502"/>
    </location>
</feature>
<keyword evidence="5" id="KW-1185">Reference proteome</keyword>
<dbReference type="RefSeq" id="WP_022999367.1">
    <property type="nucleotide sequence ID" value="NZ_CP045617.1"/>
</dbReference>
<gene>
    <name evidence="4" type="ORF">LAL4801_00487</name>
</gene>
<dbReference type="NCBIfam" id="TIGR03355">
    <property type="entry name" value="VI_chp_2"/>
    <property type="match status" value="1"/>
</dbReference>
<dbReference type="Pfam" id="PF05943">
    <property type="entry name" value="VipB"/>
    <property type="match status" value="1"/>
</dbReference>
<dbReference type="PANTHER" id="PTHR35565">
    <property type="entry name" value="CYTOPLASMIC PROTEIN-RELATED"/>
    <property type="match status" value="1"/>
</dbReference>
<proteinExistence type="predicted"/>
<dbReference type="OrthoDB" id="9764000at2"/>
<evidence type="ECO:0000259" key="2">
    <source>
        <dbReference type="Pfam" id="PF05943"/>
    </source>
</evidence>
<dbReference type="PANTHER" id="PTHR35565:SF3">
    <property type="entry name" value="TYPE VI SECRETION SYSTEM SHEATH PROTEIN TSSC1"/>
    <property type="match status" value="1"/>
</dbReference>
<feature type="domain" description="TssC1 N-terminal" evidence="2">
    <location>
        <begin position="75"/>
        <end position="377"/>
    </location>
</feature>
<evidence type="ECO:0000313" key="4">
    <source>
        <dbReference type="EMBL" id="CTQ42067.1"/>
    </source>
</evidence>
<evidence type="ECO:0000313" key="5">
    <source>
        <dbReference type="Proteomes" id="UP000048926"/>
    </source>
</evidence>
<dbReference type="Pfam" id="PF18945">
    <property type="entry name" value="VipB_2"/>
    <property type="match status" value="1"/>
</dbReference>
<accession>A0A0M6XXB4</accession>
<feature type="compositionally biased region" description="Low complexity" evidence="1">
    <location>
        <begin position="7"/>
        <end position="18"/>
    </location>
</feature>
<name>A0A0M6XXB4_9HYPH</name>
<dbReference type="InterPro" id="IPR010269">
    <property type="entry name" value="T6SS_TssC-like"/>
</dbReference>
<dbReference type="STRING" id="187304.B0E33_27655"/>
<dbReference type="AlphaFoldDB" id="A0A0M6XXB4"/>
<organism evidence="4 5">
    <name type="scientific">Roseibium aggregatum</name>
    <dbReference type="NCBI Taxonomy" id="187304"/>
    <lineage>
        <taxon>Bacteria</taxon>
        <taxon>Pseudomonadati</taxon>
        <taxon>Pseudomonadota</taxon>
        <taxon>Alphaproteobacteria</taxon>
        <taxon>Hyphomicrobiales</taxon>
        <taxon>Stappiaceae</taxon>
        <taxon>Roseibium</taxon>
    </lineage>
</organism>
<dbReference type="InterPro" id="IPR044031">
    <property type="entry name" value="TssC1_N"/>
</dbReference>